<accession>A0AAV1T6S4</accession>
<dbReference type="Proteomes" id="UP001162060">
    <property type="component" value="Unassembled WGS sequence"/>
</dbReference>
<name>A0AAV1T6S4_9STRA</name>
<evidence type="ECO:0000313" key="1">
    <source>
        <dbReference type="EMBL" id="CAK7904396.1"/>
    </source>
</evidence>
<dbReference type="AlphaFoldDB" id="A0AAV1T6S4"/>
<reference evidence="1" key="1">
    <citation type="submission" date="2024-01" db="EMBL/GenBank/DDBJ databases">
        <authorList>
            <person name="Webb A."/>
        </authorList>
    </citation>
    <scope>NUCLEOTIDE SEQUENCE</scope>
    <source>
        <strain evidence="1">Pm1</strain>
    </source>
</reference>
<evidence type="ECO:0000313" key="2">
    <source>
        <dbReference type="Proteomes" id="UP001162060"/>
    </source>
</evidence>
<protein>
    <submittedName>
        <fullName evidence="1">Uncharacterized protein</fullName>
    </submittedName>
</protein>
<comment type="caution">
    <text evidence="1">The sequence shown here is derived from an EMBL/GenBank/DDBJ whole genome shotgun (WGS) entry which is preliminary data.</text>
</comment>
<gene>
    <name evidence="1" type="ORF">PM001_LOCUS2900</name>
</gene>
<dbReference type="EMBL" id="CAKLBY020000028">
    <property type="protein sequence ID" value="CAK7904396.1"/>
    <property type="molecule type" value="Genomic_DNA"/>
</dbReference>
<sequence>MSSSSEEILTSVLVLQLEAIKALVTEYHQQTEAYVQQFGHMPLSNEPIYAAHDARIALRSLPSLAEGCVVSEVILAATKSHCGQNMCATSTTDLEEFLASARKNVKTVDDRVHALFVLDASLSHAQLKKEMQATFEGKQGYALLVEWLALSCSYKDETSKAFTELLLLVLKNKMPAMSFTIKTVIKNLMRYKKVMKGKTNKGLLQDVVDEYRKKIKL</sequence>
<proteinExistence type="predicted"/>
<organism evidence="1 2">
    <name type="scientific">Peronospora matthiolae</name>
    <dbReference type="NCBI Taxonomy" id="2874970"/>
    <lineage>
        <taxon>Eukaryota</taxon>
        <taxon>Sar</taxon>
        <taxon>Stramenopiles</taxon>
        <taxon>Oomycota</taxon>
        <taxon>Peronosporomycetes</taxon>
        <taxon>Peronosporales</taxon>
        <taxon>Peronosporaceae</taxon>
        <taxon>Peronospora</taxon>
    </lineage>
</organism>